<dbReference type="RefSeq" id="WP_102205633.1">
    <property type="nucleotide sequence ID" value="NZ_CAWNVR010000645.1"/>
</dbReference>
<name>A0A2N6JY24_FISMU</name>
<dbReference type="CDD" id="cd00431">
    <property type="entry name" value="cysteine_hydrolases"/>
    <property type="match status" value="1"/>
</dbReference>
<evidence type="ECO:0000313" key="4">
    <source>
        <dbReference type="Proteomes" id="UP000235036"/>
    </source>
</evidence>
<dbReference type="InterPro" id="IPR036380">
    <property type="entry name" value="Isochorismatase-like_sf"/>
</dbReference>
<keyword evidence="4" id="KW-1185">Reference proteome</keyword>
<gene>
    <name evidence="3" type="ORF">CEN44_22335</name>
</gene>
<dbReference type="GO" id="GO:0016787">
    <property type="term" value="F:hydrolase activity"/>
    <property type="evidence" value="ECO:0007669"/>
    <property type="project" value="UniProtKB-KW"/>
</dbReference>
<keyword evidence="1" id="KW-0378">Hydrolase</keyword>
<dbReference type="AlphaFoldDB" id="A0A2N6JY24"/>
<accession>A0A2N6JY24</accession>
<dbReference type="PANTHER" id="PTHR43540:SF16">
    <property type="entry name" value="ISOCHORISMATASE-LIKE DOMAIN-CONTAINING PROTEIN"/>
    <property type="match status" value="1"/>
</dbReference>
<evidence type="ECO:0000259" key="2">
    <source>
        <dbReference type="Pfam" id="PF00857"/>
    </source>
</evidence>
<evidence type="ECO:0000256" key="1">
    <source>
        <dbReference type="ARBA" id="ARBA00022801"/>
    </source>
</evidence>
<dbReference type="InterPro" id="IPR050272">
    <property type="entry name" value="Isochorismatase-like_hydrls"/>
</dbReference>
<dbReference type="Gene3D" id="3.40.50.850">
    <property type="entry name" value="Isochorismatase-like"/>
    <property type="match status" value="1"/>
</dbReference>
<evidence type="ECO:0000313" key="3">
    <source>
        <dbReference type="EMBL" id="PLZ85514.1"/>
    </source>
</evidence>
<dbReference type="Pfam" id="PF00857">
    <property type="entry name" value="Isochorismatase"/>
    <property type="match status" value="1"/>
</dbReference>
<dbReference type="Proteomes" id="UP000235036">
    <property type="component" value="Unassembled WGS sequence"/>
</dbReference>
<comment type="caution">
    <text evidence="3">The sequence shown here is derived from an EMBL/GenBank/DDBJ whole genome shotgun (WGS) entry which is preliminary data.</text>
</comment>
<organism evidence="3 4">
    <name type="scientific">Fischerella muscicola CCMEE 5323</name>
    <dbReference type="NCBI Taxonomy" id="2019572"/>
    <lineage>
        <taxon>Bacteria</taxon>
        <taxon>Bacillati</taxon>
        <taxon>Cyanobacteriota</taxon>
        <taxon>Cyanophyceae</taxon>
        <taxon>Nostocales</taxon>
        <taxon>Hapalosiphonaceae</taxon>
        <taxon>Fischerella</taxon>
    </lineage>
</organism>
<dbReference type="PANTHER" id="PTHR43540">
    <property type="entry name" value="PEROXYUREIDOACRYLATE/UREIDOACRYLATE AMIDOHYDROLASE-RELATED"/>
    <property type="match status" value="1"/>
</dbReference>
<dbReference type="InterPro" id="IPR000868">
    <property type="entry name" value="Isochorismatase-like_dom"/>
</dbReference>
<sequence length="206" mass="23044">MESQNTALILIGYQNDYFSPDGILYGVIEESSKVTNVIANTVHLLQYLASTPVLIITTPIFFTPNYEELIEPIGILKTIKEVNAFQMGTPGSETIELLQPFQDRILEVPGKRGFNAFINTNLDEILKQRGITNIILAGAVTSICIDSTGRSAHEKGYHVTILSDCTSARTVFEQNFYCTSIFPLYADVMTHTELLSRLEIRILQKH</sequence>
<proteinExistence type="predicted"/>
<dbReference type="EMBL" id="NRQW01000519">
    <property type="protein sequence ID" value="PLZ85514.1"/>
    <property type="molecule type" value="Genomic_DNA"/>
</dbReference>
<feature type="domain" description="Isochorismatase-like" evidence="2">
    <location>
        <begin position="6"/>
        <end position="192"/>
    </location>
</feature>
<dbReference type="SUPFAM" id="SSF52499">
    <property type="entry name" value="Isochorismatase-like hydrolases"/>
    <property type="match status" value="1"/>
</dbReference>
<protein>
    <submittedName>
        <fullName evidence="3">Isochorismatase</fullName>
    </submittedName>
</protein>
<reference evidence="3 4" key="1">
    <citation type="submission" date="2017-08" db="EMBL/GenBank/DDBJ databases">
        <title>Genomes of Fischerella (Mastigocladus) sp. strains.</title>
        <authorList>
            <person name="Miller S.R."/>
        </authorList>
    </citation>
    <scope>NUCLEOTIDE SEQUENCE [LARGE SCALE GENOMIC DNA]</scope>
    <source>
        <strain evidence="3 4">CCMEE 5323</strain>
    </source>
</reference>